<reference evidence="1" key="1">
    <citation type="submission" date="2022-09" db="EMBL/GenBank/DDBJ databases">
        <title>Isolation and characterization of 3-chlorobenzoate degrading bacteria from soils in Shizuoka.</title>
        <authorList>
            <person name="Ifat A."/>
            <person name="Ogawa N."/>
            <person name="Kimbara K."/>
            <person name="Moriuchi R."/>
            <person name="Dohra H."/>
            <person name="Shintani M."/>
        </authorList>
    </citation>
    <scope>NUCLEOTIDE SEQUENCE</scope>
    <source>
        <strain evidence="1">19CS4-2</strain>
    </source>
</reference>
<proteinExistence type="predicted"/>
<organism evidence="1 2">
    <name type="scientific">Caballeronia novacaledonica</name>
    <dbReference type="NCBI Taxonomy" id="1544861"/>
    <lineage>
        <taxon>Bacteria</taxon>
        <taxon>Pseudomonadati</taxon>
        <taxon>Pseudomonadota</taxon>
        <taxon>Betaproteobacteria</taxon>
        <taxon>Burkholderiales</taxon>
        <taxon>Burkholderiaceae</taxon>
        <taxon>Caballeronia</taxon>
    </lineage>
</organism>
<dbReference type="RefSeq" id="WP_238212892.1">
    <property type="nucleotide sequence ID" value="NZ_BPUS01000006.1"/>
</dbReference>
<sequence length="99" mass="11305">MEVFVLLVTLELLPLGSEEHRKTIARIRIINIRRDPAYGNYSIELTEDRVNAVRTASVIDYARHAGSTWDLVARAIALVLAGSEELPPRPVHSWRQDWE</sequence>
<accession>A0AA37IBS3</accession>
<evidence type="ECO:0000313" key="1">
    <source>
        <dbReference type="EMBL" id="GJH26299.1"/>
    </source>
</evidence>
<gene>
    <name evidence="1" type="ORF">CBA19CS42_17305</name>
</gene>
<protein>
    <submittedName>
        <fullName evidence="1">Uncharacterized protein</fullName>
    </submittedName>
</protein>
<evidence type="ECO:0000313" key="2">
    <source>
        <dbReference type="Proteomes" id="UP001055111"/>
    </source>
</evidence>
<dbReference type="EMBL" id="BPUS01000006">
    <property type="protein sequence ID" value="GJH26299.1"/>
    <property type="molecule type" value="Genomic_DNA"/>
</dbReference>
<comment type="caution">
    <text evidence="1">The sequence shown here is derived from an EMBL/GenBank/DDBJ whole genome shotgun (WGS) entry which is preliminary data.</text>
</comment>
<name>A0AA37IBS3_9BURK</name>
<dbReference type="Proteomes" id="UP001055111">
    <property type="component" value="Unassembled WGS sequence"/>
</dbReference>
<dbReference type="AlphaFoldDB" id="A0AA37IBS3"/>